<dbReference type="PANTHER" id="PTHR24960">
    <property type="entry name" value="PHOTOSYSTEM I IRON-SULFUR CENTER-RELATED"/>
    <property type="match status" value="1"/>
</dbReference>
<dbReference type="SUPFAM" id="SSF54862">
    <property type="entry name" value="4Fe-4S ferredoxins"/>
    <property type="match status" value="1"/>
</dbReference>
<feature type="domain" description="4Fe-4S ferredoxin-type" evidence="9">
    <location>
        <begin position="1"/>
        <end position="29"/>
    </location>
</feature>
<organism evidence="10 11">
    <name type="scientific">Dehalogenimonas alkenigignens</name>
    <dbReference type="NCBI Taxonomy" id="1217799"/>
    <lineage>
        <taxon>Bacteria</taxon>
        <taxon>Bacillati</taxon>
        <taxon>Chloroflexota</taxon>
        <taxon>Dehalococcoidia</taxon>
        <taxon>Dehalococcoidales</taxon>
        <taxon>Dehalococcoidaceae</taxon>
        <taxon>Dehalogenimonas</taxon>
    </lineage>
</organism>
<keyword evidence="7" id="KW-0408">Iron</keyword>
<proteinExistence type="predicted"/>
<dbReference type="FunFam" id="3.30.70.20:FF:000045">
    <property type="entry name" value="Ferredoxin, 4Fe-4S"/>
    <property type="match status" value="1"/>
</dbReference>
<evidence type="ECO:0000313" key="11">
    <source>
        <dbReference type="Proteomes" id="UP000053947"/>
    </source>
</evidence>
<dbReference type="GO" id="GO:0046872">
    <property type="term" value="F:metal ion binding"/>
    <property type="evidence" value="ECO:0007669"/>
    <property type="project" value="UniProtKB-KW"/>
</dbReference>
<comment type="function">
    <text evidence="2">Ferredoxins are iron-sulfur proteins that transfer electrons in a wide variety of metabolic reactions.</text>
</comment>
<evidence type="ECO:0000256" key="3">
    <source>
        <dbReference type="ARBA" id="ARBA00022448"/>
    </source>
</evidence>
<keyword evidence="6" id="KW-0249">Electron transport</keyword>
<protein>
    <submittedName>
        <fullName evidence="10">4Fe-4S dicluster domain</fullName>
    </submittedName>
</protein>
<keyword evidence="11" id="KW-1185">Reference proteome</keyword>
<keyword evidence="5" id="KW-0479">Metal-binding</keyword>
<dbReference type="PROSITE" id="PS00198">
    <property type="entry name" value="4FE4S_FER_1"/>
    <property type="match status" value="1"/>
</dbReference>
<dbReference type="EMBL" id="LFDV01000002">
    <property type="protein sequence ID" value="KTB49067.1"/>
    <property type="molecule type" value="Genomic_DNA"/>
</dbReference>
<gene>
    <name evidence="10" type="ORF">DEALK_19160</name>
</gene>
<dbReference type="Proteomes" id="UP000053947">
    <property type="component" value="Unassembled WGS sequence"/>
</dbReference>
<keyword evidence="4" id="KW-0004">4Fe-4S</keyword>
<dbReference type="InterPro" id="IPR047927">
    <property type="entry name" value="YfhL-like"/>
</dbReference>
<dbReference type="OrthoDB" id="9798098at2"/>
<dbReference type="RefSeq" id="WP_058439965.1">
    <property type="nucleotide sequence ID" value="NZ_KQ758903.1"/>
</dbReference>
<keyword evidence="3" id="KW-0813">Transport</keyword>
<evidence type="ECO:0000256" key="5">
    <source>
        <dbReference type="ARBA" id="ARBA00022723"/>
    </source>
</evidence>
<dbReference type="GO" id="GO:0005737">
    <property type="term" value="C:cytoplasm"/>
    <property type="evidence" value="ECO:0007669"/>
    <property type="project" value="TreeGrafter"/>
</dbReference>
<dbReference type="PATRIC" id="fig|1217799.6.peg.1972"/>
<sequence length="88" mass="9634">MAFKITDECISCGACEPECPNSAITEGETIYIIDPAKCTECVGSFSTKQCAEICPVDCCVPDEANAENHDELLAKWRRLHPGEEPKVK</sequence>
<dbReference type="AlphaFoldDB" id="A0A0W0GKH4"/>
<reference evidence="10 11" key="1">
    <citation type="submission" date="2015-06" db="EMBL/GenBank/DDBJ databases">
        <title>Genome sequence of the organohalide-respiring Dehalogenimonas alkenigignens type strain (IP3-3T).</title>
        <authorList>
            <person name="Key T.A."/>
            <person name="Richmond D.P."/>
            <person name="Bowman K.S."/>
            <person name="Cho Y.-J."/>
            <person name="Chun J."/>
            <person name="da Costa M.S."/>
            <person name="Rainey F.A."/>
            <person name="Moe W.M."/>
        </authorList>
    </citation>
    <scope>NUCLEOTIDE SEQUENCE [LARGE SCALE GENOMIC DNA]</scope>
    <source>
        <strain evidence="10 11">IP3-3</strain>
    </source>
</reference>
<evidence type="ECO:0000256" key="4">
    <source>
        <dbReference type="ARBA" id="ARBA00022485"/>
    </source>
</evidence>
<name>A0A0W0GKH4_9CHLR</name>
<dbReference type="STRING" id="1217799.DEALK_19160"/>
<evidence type="ECO:0000256" key="1">
    <source>
        <dbReference type="ARBA" id="ARBA00001966"/>
    </source>
</evidence>
<comment type="cofactor">
    <cofactor evidence="1">
        <name>[4Fe-4S] cluster</name>
        <dbReference type="ChEBI" id="CHEBI:49883"/>
    </cofactor>
</comment>
<dbReference type="Pfam" id="PF00037">
    <property type="entry name" value="Fer4"/>
    <property type="match status" value="1"/>
</dbReference>
<evidence type="ECO:0000259" key="9">
    <source>
        <dbReference type="PROSITE" id="PS51379"/>
    </source>
</evidence>
<comment type="caution">
    <text evidence="10">The sequence shown here is derived from an EMBL/GenBank/DDBJ whole genome shotgun (WGS) entry which is preliminary data.</text>
</comment>
<dbReference type="InterPro" id="IPR017900">
    <property type="entry name" value="4Fe4S_Fe_S_CS"/>
</dbReference>
<evidence type="ECO:0000256" key="6">
    <source>
        <dbReference type="ARBA" id="ARBA00022982"/>
    </source>
</evidence>
<accession>A0A0W0GKH4</accession>
<evidence type="ECO:0000313" key="10">
    <source>
        <dbReference type="EMBL" id="KTB49067.1"/>
    </source>
</evidence>
<dbReference type="Gene3D" id="3.30.70.20">
    <property type="match status" value="1"/>
</dbReference>
<dbReference type="GO" id="GO:0051539">
    <property type="term" value="F:4 iron, 4 sulfur cluster binding"/>
    <property type="evidence" value="ECO:0007669"/>
    <property type="project" value="UniProtKB-KW"/>
</dbReference>
<dbReference type="PROSITE" id="PS51379">
    <property type="entry name" value="4FE4S_FER_2"/>
    <property type="match status" value="1"/>
</dbReference>
<dbReference type="InterPro" id="IPR050157">
    <property type="entry name" value="PSI_iron-sulfur_center"/>
</dbReference>
<evidence type="ECO:0000256" key="2">
    <source>
        <dbReference type="ARBA" id="ARBA00003532"/>
    </source>
</evidence>
<evidence type="ECO:0000256" key="8">
    <source>
        <dbReference type="ARBA" id="ARBA00023014"/>
    </source>
</evidence>
<dbReference type="PANTHER" id="PTHR24960:SF79">
    <property type="entry name" value="PHOTOSYSTEM I IRON-SULFUR CENTER"/>
    <property type="match status" value="1"/>
</dbReference>
<keyword evidence="8" id="KW-0411">Iron-sulfur</keyword>
<dbReference type="InterPro" id="IPR017896">
    <property type="entry name" value="4Fe4S_Fe-S-bd"/>
</dbReference>
<evidence type="ECO:0000256" key="7">
    <source>
        <dbReference type="ARBA" id="ARBA00023004"/>
    </source>
</evidence>
<dbReference type="NCBIfam" id="NF033683">
    <property type="entry name" value="di_4Fe-4S_YfhL"/>
    <property type="match status" value="1"/>
</dbReference>